<evidence type="ECO:0000256" key="1">
    <source>
        <dbReference type="ARBA" id="ARBA00004651"/>
    </source>
</evidence>
<dbReference type="GO" id="GO:0005886">
    <property type="term" value="C:plasma membrane"/>
    <property type="evidence" value="ECO:0007669"/>
    <property type="project" value="UniProtKB-SubCell"/>
</dbReference>
<sequence length="248" mass="25612">MGDISSVALLWLGTSVLLASVVRAMTGWAFSIIAVPMLSLVFPPEQAVVLNILLALAATLKNVPAMRGQISRRIFLPLLFSGLVGTPMGYWLHTMVGDAGLRLVMGLLVLALSAAMLLIPPRHQALTLPALALAGLASGVLGGAVGIAGPPVVVLFMLTATDIGQARATLALGLLTVCLLATCAYLFGGHITPPVMLLFALALPVVLLGDTLGNRLFARYGGHTARRVSVVLTCALGLLSIARALLGP</sequence>
<keyword evidence="5 8" id="KW-0812">Transmembrane</keyword>
<evidence type="ECO:0000256" key="8">
    <source>
        <dbReference type="RuleBase" id="RU363041"/>
    </source>
</evidence>
<feature type="transmembrane region" description="Helical" evidence="8">
    <location>
        <begin position="75"/>
        <end position="93"/>
    </location>
</feature>
<evidence type="ECO:0000313" key="9">
    <source>
        <dbReference type="EMBL" id="PUE53245.1"/>
    </source>
</evidence>
<comment type="similarity">
    <text evidence="2 8">Belongs to the 4-toluene sulfonate uptake permease (TSUP) (TC 2.A.102) family.</text>
</comment>
<protein>
    <recommendedName>
        <fullName evidence="8">Probable membrane transporter protein</fullName>
    </recommendedName>
</protein>
<evidence type="ECO:0000256" key="6">
    <source>
        <dbReference type="ARBA" id="ARBA00022989"/>
    </source>
</evidence>
<keyword evidence="7 8" id="KW-0472">Membrane</keyword>
<evidence type="ECO:0000256" key="7">
    <source>
        <dbReference type="ARBA" id="ARBA00023136"/>
    </source>
</evidence>
<proteinExistence type="inferred from homology"/>
<dbReference type="PANTHER" id="PTHR30269:SF37">
    <property type="entry name" value="MEMBRANE TRANSPORTER PROTEIN"/>
    <property type="match status" value="1"/>
</dbReference>
<comment type="subcellular location">
    <subcellularLocation>
        <location evidence="1 8">Cell membrane</location>
        <topology evidence="1 8">Multi-pass membrane protein</topology>
    </subcellularLocation>
</comment>
<dbReference type="PANTHER" id="PTHR30269">
    <property type="entry name" value="TRANSMEMBRANE PROTEIN YFCA"/>
    <property type="match status" value="1"/>
</dbReference>
<comment type="caution">
    <text evidence="9">The sequence shown here is derived from an EMBL/GenBank/DDBJ whole genome shotgun (WGS) entry which is preliminary data.</text>
</comment>
<dbReference type="Pfam" id="PF01925">
    <property type="entry name" value="TauE"/>
    <property type="match status" value="1"/>
</dbReference>
<feature type="transmembrane region" description="Helical" evidence="8">
    <location>
        <begin position="225"/>
        <end position="246"/>
    </location>
</feature>
<keyword evidence="6 8" id="KW-1133">Transmembrane helix</keyword>
<gene>
    <name evidence="9" type="ORF">B9Z37_09190</name>
</gene>
<accession>A0A315E9G7</accession>
<dbReference type="InterPro" id="IPR052017">
    <property type="entry name" value="TSUP"/>
</dbReference>
<reference evidence="9 10" key="1">
    <citation type="submission" date="2017-04" db="EMBL/GenBank/DDBJ databases">
        <title>Unexpected and diverse lifestyles within the genus Limnohabitans.</title>
        <authorList>
            <person name="Kasalicky V."/>
            <person name="Mehrshad M."/>
            <person name="Andrei S.-A."/>
            <person name="Salcher M."/>
            <person name="Kratochvilova H."/>
            <person name="Simek K."/>
            <person name="Ghai R."/>
        </authorList>
    </citation>
    <scope>NUCLEOTIDE SEQUENCE [LARGE SCALE GENOMIC DNA]</scope>
    <source>
        <strain evidence="9 10">II-B4</strain>
    </source>
</reference>
<feature type="transmembrane region" description="Helical" evidence="8">
    <location>
        <begin position="170"/>
        <end position="188"/>
    </location>
</feature>
<keyword evidence="3" id="KW-0813">Transport</keyword>
<evidence type="ECO:0000256" key="3">
    <source>
        <dbReference type="ARBA" id="ARBA00022448"/>
    </source>
</evidence>
<evidence type="ECO:0000256" key="4">
    <source>
        <dbReference type="ARBA" id="ARBA00022475"/>
    </source>
</evidence>
<evidence type="ECO:0000313" key="10">
    <source>
        <dbReference type="Proteomes" id="UP000250790"/>
    </source>
</evidence>
<dbReference type="InterPro" id="IPR002781">
    <property type="entry name" value="TM_pro_TauE-like"/>
</dbReference>
<feature type="transmembrane region" description="Helical" evidence="8">
    <location>
        <begin position="195"/>
        <end position="213"/>
    </location>
</feature>
<keyword evidence="10" id="KW-1185">Reference proteome</keyword>
<dbReference type="Proteomes" id="UP000250790">
    <property type="component" value="Unassembled WGS sequence"/>
</dbReference>
<keyword evidence="4 8" id="KW-1003">Cell membrane</keyword>
<dbReference type="AlphaFoldDB" id="A0A315E9G7"/>
<dbReference type="EMBL" id="NESN01000003">
    <property type="protein sequence ID" value="PUE53245.1"/>
    <property type="molecule type" value="Genomic_DNA"/>
</dbReference>
<evidence type="ECO:0000256" key="5">
    <source>
        <dbReference type="ARBA" id="ARBA00022692"/>
    </source>
</evidence>
<feature type="transmembrane region" description="Helical" evidence="8">
    <location>
        <begin position="99"/>
        <end position="119"/>
    </location>
</feature>
<organism evidence="9 10">
    <name type="scientific">Limnohabitans parvus II-B4</name>
    <dbReference type="NCBI Taxonomy" id="1293052"/>
    <lineage>
        <taxon>Bacteria</taxon>
        <taxon>Pseudomonadati</taxon>
        <taxon>Pseudomonadota</taxon>
        <taxon>Betaproteobacteria</taxon>
        <taxon>Burkholderiales</taxon>
        <taxon>Comamonadaceae</taxon>
        <taxon>Limnohabitans</taxon>
    </lineage>
</organism>
<feature type="transmembrane region" description="Helical" evidence="8">
    <location>
        <begin position="131"/>
        <end position="158"/>
    </location>
</feature>
<name>A0A315E9G7_9BURK</name>
<dbReference type="OrthoDB" id="7345770at2"/>
<evidence type="ECO:0000256" key="2">
    <source>
        <dbReference type="ARBA" id="ARBA00009142"/>
    </source>
</evidence>
<dbReference type="RefSeq" id="WP_108312722.1">
    <property type="nucleotide sequence ID" value="NZ_NESN01000003.1"/>
</dbReference>